<proteinExistence type="predicted"/>
<dbReference type="Gene3D" id="3.30.470.20">
    <property type="entry name" value="ATP-grasp fold, B domain"/>
    <property type="match status" value="1"/>
</dbReference>
<keyword evidence="2" id="KW-1185">Reference proteome</keyword>
<dbReference type="Proteomes" id="UP001595843">
    <property type="component" value="Unassembled WGS sequence"/>
</dbReference>
<dbReference type="Pfam" id="PF14398">
    <property type="entry name" value="ATPgrasp_YheCD"/>
    <property type="match status" value="1"/>
</dbReference>
<protein>
    <submittedName>
        <fullName evidence="1">YheC/YheD family protein</fullName>
    </submittedName>
</protein>
<reference evidence="2" key="1">
    <citation type="journal article" date="2019" name="Int. J. Syst. Evol. Microbiol.">
        <title>The Global Catalogue of Microorganisms (GCM) 10K type strain sequencing project: providing services to taxonomists for standard genome sequencing and annotation.</title>
        <authorList>
            <consortium name="The Broad Institute Genomics Platform"/>
            <consortium name="The Broad Institute Genome Sequencing Center for Infectious Disease"/>
            <person name="Wu L."/>
            <person name="Ma J."/>
        </authorList>
    </citation>
    <scope>NUCLEOTIDE SEQUENCE [LARGE SCALE GENOMIC DNA]</scope>
    <source>
        <strain evidence="2">IBRC-M 10813</strain>
    </source>
</reference>
<name>A0ABV8JE35_9BACL</name>
<dbReference type="SUPFAM" id="SSF56059">
    <property type="entry name" value="Glutathione synthetase ATP-binding domain-like"/>
    <property type="match status" value="1"/>
</dbReference>
<organism evidence="1 2">
    <name type="scientific">Salinithrix halophila</name>
    <dbReference type="NCBI Taxonomy" id="1485204"/>
    <lineage>
        <taxon>Bacteria</taxon>
        <taxon>Bacillati</taxon>
        <taxon>Bacillota</taxon>
        <taxon>Bacilli</taxon>
        <taxon>Bacillales</taxon>
        <taxon>Thermoactinomycetaceae</taxon>
        <taxon>Salinithrix</taxon>
    </lineage>
</organism>
<evidence type="ECO:0000313" key="1">
    <source>
        <dbReference type="EMBL" id="MFC4076864.1"/>
    </source>
</evidence>
<accession>A0ABV8JE35</accession>
<dbReference type="InterPro" id="IPR026838">
    <property type="entry name" value="YheC/D"/>
</dbReference>
<gene>
    <name evidence="1" type="ORF">ACFOUO_08575</name>
</gene>
<dbReference type="RefSeq" id="WP_380704190.1">
    <property type="nucleotide sequence ID" value="NZ_JBHSAP010000009.1"/>
</dbReference>
<comment type="caution">
    <text evidence="1">The sequence shown here is derived from an EMBL/GenBank/DDBJ whole genome shotgun (WGS) entry which is preliminary data.</text>
</comment>
<sequence length="254" mass="28239">MRYPKSKWLQVGLLAKNKKTASLLPVTSLYTEKSLARFVKYYSIVYVKPDSGGQGRGIIRVDRLPKGGFRVQCDKKNMFACNASVLQKVLKKLTQGKKHIIQQGIQSVTPDHRPFDIRVHVQLVRGGWVVGGMAGKLGKPGEAITNRHGGGLPIEVGKLLTRYVKMDTKKANRVKKSLGQAAIAAAIGMSKGYPHLLEYGVDIGVDKKGKLWIYEVNITPGVAIFWNLKDKSNYYRILANRKKPSPLSRRQSLA</sequence>
<evidence type="ECO:0000313" key="2">
    <source>
        <dbReference type="Proteomes" id="UP001595843"/>
    </source>
</evidence>
<dbReference type="EMBL" id="JBHSAP010000009">
    <property type="protein sequence ID" value="MFC4076864.1"/>
    <property type="molecule type" value="Genomic_DNA"/>
</dbReference>